<accession>A0AAD9YMY2</accession>
<feature type="transmembrane region" description="Helical" evidence="2">
    <location>
        <begin position="166"/>
        <end position="189"/>
    </location>
</feature>
<feature type="transmembrane region" description="Helical" evidence="2">
    <location>
        <begin position="130"/>
        <end position="154"/>
    </location>
</feature>
<dbReference type="Proteomes" id="UP001281614">
    <property type="component" value="Unassembled WGS sequence"/>
</dbReference>
<protein>
    <submittedName>
        <fullName evidence="3">Uncharacterized protein</fullName>
    </submittedName>
</protein>
<evidence type="ECO:0000313" key="4">
    <source>
        <dbReference type="Proteomes" id="UP001281614"/>
    </source>
</evidence>
<feature type="region of interest" description="Disordered" evidence="1">
    <location>
        <begin position="92"/>
        <end position="122"/>
    </location>
</feature>
<dbReference type="AlphaFoldDB" id="A0AAD9YMY2"/>
<sequence length="775" mass="86724">MMDLDSSRPDDLTGGGIDSSSANQHETHELCEHRFSATRCTSEEHMDSDWFARNPSAPSIKPERHPTIHATESTTFMNTQNLEPEVEGTIFDESQPLNRPDTVTNPDEAPTAGLTTDTKPPRSDESILQLWWLEILSSFLALCSIVAIIVNLALHAGKPLPSWPALISVNSLIAIFTAVFKASIVMPVAEGIGQLKWSWFHSPRKLSDIVLFDNASRGPWGSLLLVLKHFARLQESYLPVLGAFITIAALAIDPITQVMIEHKGCLLPIEPWRTDVAEVSRTNYYLGSYTNPTDNLTGLGADKSMEMAIDRGLHYPQETADLVNFKCATGNCTFQQGTEGSSWFSSLAMCYSCKNITDQVILEMVPGTGDDNRTWWLPPLTPQIVPGTEAEDEDLPLVATNTPKTARVNAWGKTPKISTTSHPWLNFERDKSFYSFDILMLTNPGCEACWSTDANNMAVALRCSLDACVKDYHAKVQNGVYSEAEDGQPPRILKKAFAGPDTPLKYFGSPGWAFVTNTSLVDGQERQCVATENWEPRSVRVDFIDDQLLTIDQIDFKSNESRPNSKFYRQECVWAIDSMTWFALSFSLDRFLVADGKGTFNDMIDLVEGPMWLRRMFASASGNMSTVETVVRGLANAMTAAIRNKPYGENDRRATVPNLQPRLNRSRGTISSMQTCVYVHWGWIAYPIALLGLQWIFSILLLIRRSSSTVEGERERLAWKSSPLALLFHGLDDKLRMKHSRINTLKKMKGVAEDVNVHLAPFDDTKRKSWRFFET</sequence>
<keyword evidence="2" id="KW-1133">Transmembrane helix</keyword>
<keyword evidence="4" id="KW-1185">Reference proteome</keyword>
<gene>
    <name evidence="3" type="ORF">CKAH01_14680</name>
</gene>
<feature type="region of interest" description="Disordered" evidence="1">
    <location>
        <begin position="1"/>
        <end position="29"/>
    </location>
</feature>
<organism evidence="3 4">
    <name type="scientific">Colletotrichum kahawae</name>
    <name type="common">Coffee berry disease fungus</name>
    <dbReference type="NCBI Taxonomy" id="34407"/>
    <lineage>
        <taxon>Eukaryota</taxon>
        <taxon>Fungi</taxon>
        <taxon>Dikarya</taxon>
        <taxon>Ascomycota</taxon>
        <taxon>Pezizomycotina</taxon>
        <taxon>Sordariomycetes</taxon>
        <taxon>Hypocreomycetidae</taxon>
        <taxon>Glomerellales</taxon>
        <taxon>Glomerellaceae</taxon>
        <taxon>Colletotrichum</taxon>
        <taxon>Colletotrichum gloeosporioides species complex</taxon>
    </lineage>
</organism>
<feature type="compositionally biased region" description="Basic and acidic residues" evidence="1">
    <location>
        <begin position="1"/>
        <end position="11"/>
    </location>
</feature>
<keyword evidence="2" id="KW-0812">Transmembrane</keyword>
<feature type="compositionally biased region" description="Polar residues" evidence="1">
    <location>
        <begin position="95"/>
        <end position="105"/>
    </location>
</feature>
<evidence type="ECO:0000256" key="1">
    <source>
        <dbReference type="SAM" id="MobiDB-lite"/>
    </source>
</evidence>
<feature type="transmembrane region" description="Helical" evidence="2">
    <location>
        <begin position="681"/>
        <end position="703"/>
    </location>
</feature>
<evidence type="ECO:0000313" key="3">
    <source>
        <dbReference type="EMBL" id="KAK2770557.1"/>
    </source>
</evidence>
<evidence type="ECO:0000256" key="2">
    <source>
        <dbReference type="SAM" id="Phobius"/>
    </source>
</evidence>
<dbReference type="InterPro" id="IPR021514">
    <property type="entry name" value="DUF3176"/>
</dbReference>
<feature type="transmembrane region" description="Helical" evidence="2">
    <location>
        <begin position="237"/>
        <end position="260"/>
    </location>
</feature>
<feature type="region of interest" description="Disordered" evidence="1">
    <location>
        <begin position="44"/>
        <end position="65"/>
    </location>
</feature>
<dbReference type="PANTHER" id="PTHR35394:SF5">
    <property type="entry name" value="DUF3176 DOMAIN-CONTAINING PROTEIN"/>
    <property type="match status" value="1"/>
</dbReference>
<dbReference type="PANTHER" id="PTHR35394">
    <property type="entry name" value="DUF3176 DOMAIN-CONTAINING PROTEIN"/>
    <property type="match status" value="1"/>
</dbReference>
<comment type="caution">
    <text evidence="3">The sequence shown here is derived from an EMBL/GenBank/DDBJ whole genome shotgun (WGS) entry which is preliminary data.</text>
</comment>
<keyword evidence="2" id="KW-0472">Membrane</keyword>
<proteinExistence type="predicted"/>
<dbReference type="EMBL" id="VYYT01000093">
    <property type="protein sequence ID" value="KAK2770557.1"/>
    <property type="molecule type" value="Genomic_DNA"/>
</dbReference>
<reference evidence="3" key="1">
    <citation type="submission" date="2023-02" db="EMBL/GenBank/DDBJ databases">
        <title>Colletotrichum kahawae CIFC_Que2 genome sequencing and assembly.</title>
        <authorList>
            <person name="Baroncelli R."/>
        </authorList>
    </citation>
    <scope>NUCLEOTIDE SEQUENCE</scope>
    <source>
        <strain evidence="3">CIFC_Que2</strain>
    </source>
</reference>
<name>A0AAD9YMY2_COLKA</name>
<dbReference type="Pfam" id="PF11374">
    <property type="entry name" value="DUF3176"/>
    <property type="match status" value="1"/>
</dbReference>